<dbReference type="GO" id="GO:0000271">
    <property type="term" value="P:polysaccharide biosynthetic process"/>
    <property type="evidence" value="ECO:0007669"/>
    <property type="project" value="TreeGrafter"/>
</dbReference>
<proteinExistence type="predicted"/>
<dbReference type="Proteomes" id="UP000245754">
    <property type="component" value="Unassembled WGS sequence"/>
</dbReference>
<dbReference type="EC" id="5.1.3.13" evidence="3"/>
<dbReference type="InterPro" id="IPR011051">
    <property type="entry name" value="RmlC_Cupin_sf"/>
</dbReference>
<sequence>MRAEPLALPGCYLLHGNRLCDARGDFLKLFHAPTLAALGLETAFAESYVSTSHAGVVRGMHFQRPPHDHAKIVTCLSGRARDGLVDLRRDSPTLGRSISLMLTADEPAMVYIPRGIAHGFAAHVDDTRLWYLVSSVHAPDADAGIHADSVGIDWWEGAAESFAPNLSARDRVHPTLAAYLEQTDFAS</sequence>
<accession>A0A316FDZ8</accession>
<dbReference type="GO" id="GO:0008830">
    <property type="term" value="F:dTDP-4-dehydrorhamnose 3,5-epimerase activity"/>
    <property type="evidence" value="ECO:0007669"/>
    <property type="project" value="UniProtKB-EC"/>
</dbReference>
<gene>
    <name evidence="9" type="ORF">C7419_102848</name>
</gene>
<feature type="active site" description="Proton acceptor" evidence="8">
    <location>
        <position position="61"/>
    </location>
</feature>
<dbReference type="Gene3D" id="2.60.120.10">
    <property type="entry name" value="Jelly Rolls"/>
    <property type="match status" value="1"/>
</dbReference>
<dbReference type="PANTHER" id="PTHR21047:SF2">
    <property type="entry name" value="THYMIDINE DIPHOSPHO-4-KETO-RHAMNOSE 3,5-EPIMERASE"/>
    <property type="match status" value="1"/>
</dbReference>
<evidence type="ECO:0000313" key="9">
    <source>
        <dbReference type="EMBL" id="PWK35570.1"/>
    </source>
</evidence>
<dbReference type="EMBL" id="QGGT01000002">
    <property type="protein sequence ID" value="PWK35570.1"/>
    <property type="molecule type" value="Genomic_DNA"/>
</dbReference>
<dbReference type="AlphaFoldDB" id="A0A316FDZ8"/>
<dbReference type="GO" id="GO:0019305">
    <property type="term" value="P:dTDP-rhamnose biosynthetic process"/>
    <property type="evidence" value="ECO:0007669"/>
    <property type="project" value="TreeGrafter"/>
</dbReference>
<name>A0A316FDZ8_9BURK</name>
<evidence type="ECO:0000256" key="4">
    <source>
        <dbReference type="ARBA" id="ARBA00019595"/>
    </source>
</evidence>
<evidence type="ECO:0000256" key="3">
    <source>
        <dbReference type="ARBA" id="ARBA00012098"/>
    </source>
</evidence>
<feature type="active site" description="Proton donor" evidence="8">
    <location>
        <position position="131"/>
    </location>
</feature>
<comment type="catalytic activity">
    <reaction evidence="1">
        <text>dTDP-4-dehydro-6-deoxy-alpha-D-glucose = dTDP-4-dehydro-beta-L-rhamnose</text>
        <dbReference type="Rhea" id="RHEA:16969"/>
        <dbReference type="ChEBI" id="CHEBI:57649"/>
        <dbReference type="ChEBI" id="CHEBI:62830"/>
        <dbReference type="EC" id="5.1.3.13"/>
    </reaction>
</comment>
<dbReference type="GO" id="GO:0005829">
    <property type="term" value="C:cytosol"/>
    <property type="evidence" value="ECO:0007669"/>
    <property type="project" value="TreeGrafter"/>
</dbReference>
<dbReference type="Pfam" id="PF00908">
    <property type="entry name" value="dTDP_sugar_isom"/>
    <property type="match status" value="1"/>
</dbReference>
<reference evidence="9 10" key="1">
    <citation type="submission" date="2018-05" db="EMBL/GenBank/DDBJ databases">
        <title>Genomic Encyclopedia of Type Strains, Phase IV (KMG-V): Genome sequencing to study the core and pangenomes of soil and plant-associated prokaryotes.</title>
        <authorList>
            <person name="Whitman W."/>
        </authorList>
    </citation>
    <scope>NUCLEOTIDE SEQUENCE [LARGE SCALE GENOMIC DNA]</scope>
    <source>
        <strain evidence="9 10">SLV-132</strain>
    </source>
</reference>
<evidence type="ECO:0000256" key="1">
    <source>
        <dbReference type="ARBA" id="ARBA00001298"/>
    </source>
</evidence>
<protein>
    <recommendedName>
        <fullName evidence="4">dTDP-4-dehydrorhamnose 3,5-epimerase</fullName>
        <ecNumber evidence="3">5.1.3.13</ecNumber>
    </recommendedName>
    <alternativeName>
        <fullName evidence="6">Thymidine diphospho-4-keto-rhamnose 3,5-epimerase</fullName>
    </alternativeName>
    <alternativeName>
        <fullName evidence="5">dTDP-4-keto-6-deoxyglucose 3,5-epimerase</fullName>
    </alternativeName>
    <alternativeName>
        <fullName evidence="7">dTDP-6-deoxy-D-xylo-4-hexulose 3,5-epimerase</fullName>
    </alternativeName>
</protein>
<dbReference type="PANTHER" id="PTHR21047">
    <property type="entry name" value="DTDP-6-DEOXY-D-GLUCOSE-3,5 EPIMERASE"/>
    <property type="match status" value="1"/>
</dbReference>
<evidence type="ECO:0000256" key="8">
    <source>
        <dbReference type="PIRSR" id="PIRSR600888-1"/>
    </source>
</evidence>
<evidence type="ECO:0000256" key="7">
    <source>
        <dbReference type="ARBA" id="ARBA00033311"/>
    </source>
</evidence>
<dbReference type="SUPFAM" id="SSF51182">
    <property type="entry name" value="RmlC-like cupins"/>
    <property type="match status" value="1"/>
</dbReference>
<dbReference type="InterPro" id="IPR014710">
    <property type="entry name" value="RmlC-like_jellyroll"/>
</dbReference>
<dbReference type="RefSeq" id="WP_181366174.1">
    <property type="nucleotide sequence ID" value="NZ_QGGT01000002.1"/>
</dbReference>
<comment type="caution">
    <text evidence="9">The sequence shown here is derived from an EMBL/GenBank/DDBJ whole genome shotgun (WGS) entry which is preliminary data.</text>
</comment>
<dbReference type="CDD" id="cd00438">
    <property type="entry name" value="cupin_RmlC"/>
    <property type="match status" value="1"/>
</dbReference>
<evidence type="ECO:0000256" key="6">
    <source>
        <dbReference type="ARBA" id="ARBA00031424"/>
    </source>
</evidence>
<evidence type="ECO:0000313" key="10">
    <source>
        <dbReference type="Proteomes" id="UP000245754"/>
    </source>
</evidence>
<dbReference type="InterPro" id="IPR000888">
    <property type="entry name" value="RmlC-like"/>
</dbReference>
<keyword evidence="10" id="KW-1185">Reference proteome</keyword>
<evidence type="ECO:0000256" key="2">
    <source>
        <dbReference type="ARBA" id="ARBA00001997"/>
    </source>
</evidence>
<evidence type="ECO:0000256" key="5">
    <source>
        <dbReference type="ARBA" id="ARBA00029758"/>
    </source>
</evidence>
<organism evidence="9 10">
    <name type="scientific">Cupriavidus plantarum</name>
    <dbReference type="NCBI Taxonomy" id="942865"/>
    <lineage>
        <taxon>Bacteria</taxon>
        <taxon>Pseudomonadati</taxon>
        <taxon>Pseudomonadota</taxon>
        <taxon>Betaproteobacteria</taxon>
        <taxon>Burkholderiales</taxon>
        <taxon>Burkholderiaceae</taxon>
        <taxon>Cupriavidus</taxon>
    </lineage>
</organism>
<comment type="function">
    <text evidence="2">Catalyzes the epimerization of the C3' and C5'positions of dTDP-6-deoxy-D-xylo-4-hexulose, forming dTDP-6-deoxy-L-lyxo-4-hexulose.</text>
</comment>